<keyword evidence="2" id="KW-1185">Reference proteome</keyword>
<reference evidence="1 2" key="1">
    <citation type="journal article" date="2019" name="Commun. Biol.">
        <title>The bagworm genome reveals a unique fibroin gene that provides high tensile strength.</title>
        <authorList>
            <person name="Kono N."/>
            <person name="Nakamura H."/>
            <person name="Ohtoshi R."/>
            <person name="Tomita M."/>
            <person name="Numata K."/>
            <person name="Arakawa K."/>
        </authorList>
    </citation>
    <scope>NUCLEOTIDE SEQUENCE [LARGE SCALE GENOMIC DNA]</scope>
</reference>
<organism evidence="1 2">
    <name type="scientific">Eumeta variegata</name>
    <name type="common">Bagworm moth</name>
    <name type="synonym">Eumeta japonica</name>
    <dbReference type="NCBI Taxonomy" id="151549"/>
    <lineage>
        <taxon>Eukaryota</taxon>
        <taxon>Metazoa</taxon>
        <taxon>Ecdysozoa</taxon>
        <taxon>Arthropoda</taxon>
        <taxon>Hexapoda</taxon>
        <taxon>Insecta</taxon>
        <taxon>Pterygota</taxon>
        <taxon>Neoptera</taxon>
        <taxon>Endopterygota</taxon>
        <taxon>Lepidoptera</taxon>
        <taxon>Glossata</taxon>
        <taxon>Ditrysia</taxon>
        <taxon>Tineoidea</taxon>
        <taxon>Psychidae</taxon>
        <taxon>Oiketicinae</taxon>
        <taxon>Eumeta</taxon>
    </lineage>
</organism>
<dbReference type="Proteomes" id="UP000299102">
    <property type="component" value="Unassembled WGS sequence"/>
</dbReference>
<sequence>METDASAEFHRAMNTFGDVAFDDSTSTVPDFDPSHALGSNPGLTLGFDPDLLLNFDPGLCSRFCSVFDSYIATVLVTVQICTKPEQSSV</sequence>
<evidence type="ECO:0000313" key="1">
    <source>
        <dbReference type="EMBL" id="GBP58854.1"/>
    </source>
</evidence>
<dbReference type="AlphaFoldDB" id="A0A4C1X936"/>
<evidence type="ECO:0000313" key="2">
    <source>
        <dbReference type="Proteomes" id="UP000299102"/>
    </source>
</evidence>
<comment type="caution">
    <text evidence="1">The sequence shown here is derived from an EMBL/GenBank/DDBJ whole genome shotgun (WGS) entry which is preliminary data.</text>
</comment>
<protein>
    <submittedName>
        <fullName evidence="1">Uncharacterized protein</fullName>
    </submittedName>
</protein>
<accession>A0A4C1X936</accession>
<gene>
    <name evidence="1" type="ORF">EVAR_50511_1</name>
</gene>
<dbReference type="EMBL" id="BGZK01000746">
    <property type="protein sequence ID" value="GBP58854.1"/>
    <property type="molecule type" value="Genomic_DNA"/>
</dbReference>
<name>A0A4C1X936_EUMVA</name>
<proteinExistence type="predicted"/>